<dbReference type="Proteomes" id="UP000044136">
    <property type="component" value="Unassembled WGS sequence"/>
</dbReference>
<keyword evidence="2" id="KW-1185">Reference proteome</keyword>
<dbReference type="InterPro" id="IPR052552">
    <property type="entry name" value="YeaO-like"/>
</dbReference>
<protein>
    <recommendedName>
        <fullName evidence="3">Uroporphyrin-III C-methyltransferase</fullName>
    </recommendedName>
</protein>
<dbReference type="STRING" id="1461582.BN1048_01438"/>
<evidence type="ECO:0008006" key="3">
    <source>
        <dbReference type="Google" id="ProtNLM"/>
    </source>
</evidence>
<evidence type="ECO:0000313" key="1">
    <source>
        <dbReference type="EMBL" id="CEA01631.1"/>
    </source>
</evidence>
<evidence type="ECO:0000313" key="2">
    <source>
        <dbReference type="Proteomes" id="UP000044136"/>
    </source>
</evidence>
<reference evidence="1 2" key="1">
    <citation type="submission" date="2014-07" db="EMBL/GenBank/DDBJ databases">
        <authorList>
            <person name="Urmite Genomes Urmite Genomes"/>
        </authorList>
    </citation>
    <scope>NUCLEOTIDE SEQUENCE [LARGE SCALE GENOMIC DNA]</scope>
    <source>
        <strain evidence="1 2">13MG44_air</strain>
    </source>
</reference>
<proteinExistence type="predicted"/>
<gene>
    <name evidence="1" type="ORF">BN1048_01438</name>
</gene>
<dbReference type="PANTHER" id="PTHR36849:SF1">
    <property type="entry name" value="CYTOPLASMIC PROTEIN"/>
    <property type="match status" value="1"/>
</dbReference>
<dbReference type="PANTHER" id="PTHR36849">
    <property type="entry name" value="CYTOPLASMIC PROTEIN-RELATED"/>
    <property type="match status" value="1"/>
</dbReference>
<dbReference type="Pfam" id="PF22752">
    <property type="entry name" value="DUF488-N3i"/>
    <property type="match status" value="1"/>
</dbReference>
<organism evidence="1 2">
    <name type="scientific">Jeotgalicoccus saudimassiliensis</name>
    <dbReference type="NCBI Taxonomy" id="1461582"/>
    <lineage>
        <taxon>Bacteria</taxon>
        <taxon>Bacillati</taxon>
        <taxon>Bacillota</taxon>
        <taxon>Bacilli</taxon>
        <taxon>Bacillales</taxon>
        <taxon>Staphylococcaceae</taxon>
        <taxon>Jeotgalicoccus</taxon>
    </lineage>
</organism>
<dbReference type="OrthoDB" id="9790745at2"/>
<dbReference type="HOGENOM" id="CLU_137928_0_0_9"/>
<dbReference type="EMBL" id="CCSE01000001">
    <property type="protein sequence ID" value="CEA01631.1"/>
    <property type="molecule type" value="Genomic_DNA"/>
</dbReference>
<sequence>MLKLKRVYDDVSQQDGKRILVDGIWPRGVKKEDLEHDEWYKDIAPSTDLRKWFNHDSDKWEEFKKKYKKELKDQKELVDQIKKDSDGHNVTLLYAAKDTELNQAAVIKEYIEEK</sequence>
<name>A0A078MAG0_9STAP</name>
<dbReference type="AlphaFoldDB" id="A0A078MAG0"/>
<dbReference type="RefSeq" id="WP_035809809.1">
    <property type="nucleotide sequence ID" value="NZ_CCSE01000001.1"/>
</dbReference>
<dbReference type="eggNOG" id="COG3189">
    <property type="taxonomic scope" value="Bacteria"/>
</dbReference>
<accession>A0A078MAG0</accession>